<dbReference type="Proteomes" id="UP000185753">
    <property type="component" value="Unassembled WGS sequence"/>
</dbReference>
<dbReference type="RefSeq" id="WP_067762817.1">
    <property type="nucleotide sequence ID" value="NZ_JBLZYA010000017.1"/>
</dbReference>
<dbReference type="InterPro" id="IPR036034">
    <property type="entry name" value="PDZ_sf"/>
</dbReference>
<organism evidence="3 4">
    <name type="scientific">Acinetobacter gandensis</name>
    <dbReference type="NCBI Taxonomy" id="1443941"/>
    <lineage>
        <taxon>Bacteria</taxon>
        <taxon>Pseudomonadati</taxon>
        <taxon>Pseudomonadota</taxon>
        <taxon>Gammaproteobacteria</taxon>
        <taxon>Moraxellales</taxon>
        <taxon>Moraxellaceae</taxon>
        <taxon>Acinetobacter</taxon>
    </lineage>
</organism>
<evidence type="ECO:0000259" key="2">
    <source>
        <dbReference type="Pfam" id="PF13180"/>
    </source>
</evidence>
<feature type="domain" description="PDZ" evidence="2">
    <location>
        <begin position="177"/>
        <end position="243"/>
    </location>
</feature>
<dbReference type="Gene3D" id="2.30.42.10">
    <property type="match status" value="1"/>
</dbReference>
<comment type="caution">
    <text evidence="3">The sequence shown here is derived from an EMBL/GenBank/DDBJ whole genome shotgun (WGS) entry which is preliminary data.</text>
</comment>
<evidence type="ECO:0000313" key="3">
    <source>
        <dbReference type="EMBL" id="OBX29329.1"/>
    </source>
</evidence>
<name>A0A1A7RCT7_9GAMM</name>
<dbReference type="STRING" id="1443941.A9J31_14345"/>
<keyword evidence="1" id="KW-0732">Signal</keyword>
<feature type="signal peptide" evidence="1">
    <location>
        <begin position="1"/>
        <end position="21"/>
    </location>
</feature>
<keyword evidence="4" id="KW-1185">Reference proteome</keyword>
<protein>
    <recommendedName>
        <fullName evidence="2">PDZ domain-containing protein</fullName>
    </recommendedName>
</protein>
<evidence type="ECO:0000256" key="1">
    <source>
        <dbReference type="SAM" id="SignalP"/>
    </source>
</evidence>
<proteinExistence type="predicted"/>
<dbReference type="EMBL" id="LZDS01000010">
    <property type="protein sequence ID" value="OBX29329.1"/>
    <property type="molecule type" value="Genomic_DNA"/>
</dbReference>
<dbReference type="InterPro" id="IPR001478">
    <property type="entry name" value="PDZ"/>
</dbReference>
<dbReference type="AlphaFoldDB" id="A0A1A7RCT7"/>
<accession>A0A1A7RCT7</accession>
<dbReference type="SUPFAM" id="SSF50156">
    <property type="entry name" value="PDZ domain-like"/>
    <property type="match status" value="1"/>
</dbReference>
<gene>
    <name evidence="3" type="ORF">A9J31_14345</name>
</gene>
<sequence length="245" mass="27544">MKLLGTCGALILVCSFNFVCAEDYSGKNVQRLNPKIYKVDDLEEKTLEMLEEGYVPISTEKLIDYSYSRSMRDIRQKALLHGSAIAVFSSESLGSKVVYDTRMHQPEAARVSGGDRGKYDVNNLNNIPVGTIESRPARYQSLSDQLNVVYFYKFNSITGIYPTELSQRDKIYNSIQSGVIAKVVKLGSPAENMIMSQDIILKMNDENINDVSAFVESSNYLRGNTVKFEILRKGQKIPVEISLKQ</sequence>
<reference evidence="4" key="1">
    <citation type="submission" date="2016-06" db="EMBL/GenBank/DDBJ databases">
        <authorList>
            <person name="Radolfova-Krizova L."/>
            <person name="Nemec A."/>
        </authorList>
    </citation>
    <scope>NUCLEOTIDE SEQUENCE [LARGE SCALE GENOMIC DNA]</scope>
    <source>
        <strain evidence="4">ANC 4275</strain>
    </source>
</reference>
<evidence type="ECO:0000313" key="4">
    <source>
        <dbReference type="Proteomes" id="UP000185753"/>
    </source>
</evidence>
<dbReference type="Pfam" id="PF13180">
    <property type="entry name" value="PDZ_2"/>
    <property type="match status" value="1"/>
</dbReference>
<feature type="chain" id="PRO_5008360774" description="PDZ domain-containing protein" evidence="1">
    <location>
        <begin position="22"/>
        <end position="245"/>
    </location>
</feature>